<keyword evidence="3" id="KW-0862">Zinc</keyword>
<evidence type="ECO:0000259" key="4">
    <source>
        <dbReference type="PROSITE" id="PS51792"/>
    </source>
</evidence>
<dbReference type="PANTHER" id="PTHR13848">
    <property type="entry name" value="PROTEIN YIPPEE-LIKE CG15309-RELATED"/>
    <property type="match status" value="1"/>
</dbReference>
<sequence>MLTRVECKRTTPPTTPLIPYFFFLSYITETKLFTWLRNVVSSLAIVWMIMTNRKQLQEHQAYLTNVRSRVYTCANCHCHITTHAAIMSRAFQGRHGPGYLVGKVINVTVGVKEERLLMTGVHTVADISCKVCRAKLGWKYLRAREKPQKYKEGRYIVEKSKVARENVWSDDDDDMELDCY</sequence>
<evidence type="ECO:0000256" key="2">
    <source>
        <dbReference type="ARBA" id="ARBA00022723"/>
    </source>
</evidence>
<dbReference type="Proteomes" id="UP001209540">
    <property type="component" value="Unassembled WGS sequence"/>
</dbReference>
<feature type="domain" description="Yippee" evidence="4">
    <location>
        <begin position="69"/>
        <end position="166"/>
    </location>
</feature>
<dbReference type="InterPro" id="IPR004910">
    <property type="entry name" value="Yippee/Mis18/Cereblon"/>
</dbReference>
<dbReference type="InterPro" id="IPR034751">
    <property type="entry name" value="Yippee"/>
</dbReference>
<evidence type="ECO:0000313" key="5">
    <source>
        <dbReference type="EMBL" id="KAI9270451.1"/>
    </source>
</evidence>
<evidence type="ECO:0000313" key="6">
    <source>
        <dbReference type="Proteomes" id="UP001209540"/>
    </source>
</evidence>
<evidence type="ECO:0000256" key="1">
    <source>
        <dbReference type="ARBA" id="ARBA00005613"/>
    </source>
</evidence>
<keyword evidence="2" id="KW-0479">Metal-binding</keyword>
<reference evidence="5" key="1">
    <citation type="journal article" date="2022" name="IScience">
        <title>Evolution of zygomycete secretomes and the origins of terrestrial fungal ecologies.</title>
        <authorList>
            <person name="Chang Y."/>
            <person name="Wang Y."/>
            <person name="Mondo S."/>
            <person name="Ahrendt S."/>
            <person name="Andreopoulos W."/>
            <person name="Barry K."/>
            <person name="Beard J."/>
            <person name="Benny G.L."/>
            <person name="Blankenship S."/>
            <person name="Bonito G."/>
            <person name="Cuomo C."/>
            <person name="Desiro A."/>
            <person name="Gervers K.A."/>
            <person name="Hundley H."/>
            <person name="Kuo A."/>
            <person name="LaButti K."/>
            <person name="Lang B.F."/>
            <person name="Lipzen A."/>
            <person name="O'Donnell K."/>
            <person name="Pangilinan J."/>
            <person name="Reynolds N."/>
            <person name="Sandor L."/>
            <person name="Smith M.E."/>
            <person name="Tsang A."/>
            <person name="Grigoriev I.V."/>
            <person name="Stajich J.E."/>
            <person name="Spatafora J.W."/>
        </authorList>
    </citation>
    <scope>NUCLEOTIDE SEQUENCE</scope>
    <source>
        <strain evidence="5">RSA 2281</strain>
    </source>
</reference>
<dbReference type="AlphaFoldDB" id="A0AAD5PI81"/>
<accession>A0AAD5PI81</accession>
<dbReference type="PROSITE" id="PS51792">
    <property type="entry name" value="YIPPEE"/>
    <property type="match status" value="1"/>
</dbReference>
<proteinExistence type="inferred from homology"/>
<name>A0AAD5PI81_9FUNG</name>
<comment type="similarity">
    <text evidence="1">Belongs to the yippee family.</text>
</comment>
<dbReference type="Pfam" id="PF03226">
    <property type="entry name" value="Yippee-Mis18"/>
    <property type="match status" value="1"/>
</dbReference>
<dbReference type="InterPro" id="IPR039058">
    <property type="entry name" value="Yippee_fam"/>
</dbReference>
<evidence type="ECO:0000256" key="3">
    <source>
        <dbReference type="ARBA" id="ARBA00022833"/>
    </source>
</evidence>
<protein>
    <submittedName>
        <fullName evidence="5">Yippee zinc-binding/DNA-binding /Mis18, centromere assembly-domain-containing protein</fullName>
    </submittedName>
</protein>
<reference evidence="5" key="2">
    <citation type="submission" date="2023-02" db="EMBL/GenBank/DDBJ databases">
        <authorList>
            <consortium name="DOE Joint Genome Institute"/>
            <person name="Mondo S.J."/>
            <person name="Chang Y."/>
            <person name="Wang Y."/>
            <person name="Ahrendt S."/>
            <person name="Andreopoulos W."/>
            <person name="Barry K."/>
            <person name="Beard J."/>
            <person name="Benny G.L."/>
            <person name="Blankenship S."/>
            <person name="Bonito G."/>
            <person name="Cuomo C."/>
            <person name="Desiro A."/>
            <person name="Gervers K.A."/>
            <person name="Hundley H."/>
            <person name="Kuo A."/>
            <person name="LaButti K."/>
            <person name="Lang B.F."/>
            <person name="Lipzen A."/>
            <person name="O'Donnell K."/>
            <person name="Pangilinan J."/>
            <person name="Reynolds N."/>
            <person name="Sandor L."/>
            <person name="Smith M.W."/>
            <person name="Tsang A."/>
            <person name="Grigoriev I.V."/>
            <person name="Stajich J.E."/>
            <person name="Spatafora J.W."/>
        </authorList>
    </citation>
    <scope>NUCLEOTIDE SEQUENCE</scope>
    <source>
        <strain evidence="5">RSA 2281</strain>
    </source>
</reference>
<comment type="caution">
    <text evidence="5">The sequence shown here is derived from an EMBL/GenBank/DDBJ whole genome shotgun (WGS) entry which is preliminary data.</text>
</comment>
<keyword evidence="6" id="KW-1185">Reference proteome</keyword>
<organism evidence="5 6">
    <name type="scientific">Phascolomyces articulosus</name>
    <dbReference type="NCBI Taxonomy" id="60185"/>
    <lineage>
        <taxon>Eukaryota</taxon>
        <taxon>Fungi</taxon>
        <taxon>Fungi incertae sedis</taxon>
        <taxon>Mucoromycota</taxon>
        <taxon>Mucoromycotina</taxon>
        <taxon>Mucoromycetes</taxon>
        <taxon>Mucorales</taxon>
        <taxon>Lichtheimiaceae</taxon>
        <taxon>Phascolomyces</taxon>
    </lineage>
</organism>
<gene>
    <name evidence="5" type="ORF">BDA99DRAFT_534561</name>
</gene>
<dbReference type="EMBL" id="JAIXMP010000007">
    <property type="protein sequence ID" value="KAI9270451.1"/>
    <property type="molecule type" value="Genomic_DNA"/>
</dbReference>
<dbReference type="GO" id="GO:0046872">
    <property type="term" value="F:metal ion binding"/>
    <property type="evidence" value="ECO:0007669"/>
    <property type="project" value="UniProtKB-KW"/>
</dbReference>